<dbReference type="EMBL" id="CAJJDP010000156">
    <property type="protein sequence ID" value="CAD8211314.1"/>
    <property type="molecule type" value="Genomic_DNA"/>
</dbReference>
<accession>A0A8S1YJR7</accession>
<dbReference type="AlphaFoldDB" id="A0A8S1YJR7"/>
<dbReference type="Proteomes" id="UP000683925">
    <property type="component" value="Unassembled WGS sequence"/>
</dbReference>
<organism evidence="1 2">
    <name type="scientific">Paramecium octaurelia</name>
    <dbReference type="NCBI Taxonomy" id="43137"/>
    <lineage>
        <taxon>Eukaryota</taxon>
        <taxon>Sar</taxon>
        <taxon>Alveolata</taxon>
        <taxon>Ciliophora</taxon>
        <taxon>Intramacronucleata</taxon>
        <taxon>Oligohymenophorea</taxon>
        <taxon>Peniculida</taxon>
        <taxon>Parameciidae</taxon>
        <taxon>Paramecium</taxon>
    </lineage>
</organism>
<proteinExistence type="predicted"/>
<evidence type="ECO:0000313" key="1">
    <source>
        <dbReference type="EMBL" id="CAD8211314.1"/>
    </source>
</evidence>
<name>A0A8S1YJR7_PAROT</name>
<gene>
    <name evidence="1" type="ORF">POCTA_138.1.T1540003</name>
</gene>
<sequence length="77" mass="9291">MIMRFKYKLIDGISHEMKCMKEKKFVHALYSAEVELILLIHRHLVITQYIDLMIQAIYRDMLCSYLIIDTLMQKNKL</sequence>
<comment type="caution">
    <text evidence="1">The sequence shown here is derived from an EMBL/GenBank/DDBJ whole genome shotgun (WGS) entry which is preliminary data.</text>
</comment>
<reference evidence="1" key="1">
    <citation type="submission" date="2021-01" db="EMBL/GenBank/DDBJ databases">
        <authorList>
            <consortium name="Genoscope - CEA"/>
            <person name="William W."/>
        </authorList>
    </citation>
    <scope>NUCLEOTIDE SEQUENCE</scope>
</reference>
<evidence type="ECO:0000313" key="2">
    <source>
        <dbReference type="Proteomes" id="UP000683925"/>
    </source>
</evidence>
<protein>
    <submittedName>
        <fullName evidence="1">Uncharacterized protein</fullName>
    </submittedName>
</protein>
<keyword evidence="2" id="KW-1185">Reference proteome</keyword>